<evidence type="ECO:0000259" key="7">
    <source>
        <dbReference type="Pfam" id="PF00482"/>
    </source>
</evidence>
<keyword evidence="5 6" id="KW-0472">Membrane</keyword>
<dbReference type="PANTHER" id="PTHR35007:SF2">
    <property type="entry name" value="PILUS ASSEMBLE PROTEIN"/>
    <property type="match status" value="1"/>
</dbReference>
<dbReference type="EMBL" id="PIPI01000001">
    <property type="protein sequence ID" value="RUO21957.1"/>
    <property type="molecule type" value="Genomic_DNA"/>
</dbReference>
<name>A0A432VZ70_9GAMM</name>
<protein>
    <recommendedName>
        <fullName evidence="7">Type II secretion system protein GspF domain-containing protein</fullName>
    </recommendedName>
</protein>
<dbReference type="RefSeq" id="WP_126791264.1">
    <property type="nucleotide sequence ID" value="NZ_PIPI01000001.1"/>
</dbReference>
<dbReference type="GO" id="GO:0005886">
    <property type="term" value="C:plasma membrane"/>
    <property type="evidence" value="ECO:0007669"/>
    <property type="project" value="UniProtKB-SubCell"/>
</dbReference>
<evidence type="ECO:0000256" key="3">
    <source>
        <dbReference type="ARBA" id="ARBA00022692"/>
    </source>
</evidence>
<dbReference type="PANTHER" id="PTHR35007">
    <property type="entry name" value="INTEGRAL MEMBRANE PROTEIN-RELATED"/>
    <property type="match status" value="1"/>
</dbReference>
<dbReference type="InterPro" id="IPR018076">
    <property type="entry name" value="T2SS_GspF_dom"/>
</dbReference>
<keyword evidence="9" id="KW-1185">Reference proteome</keyword>
<reference evidence="8 9" key="1">
    <citation type="journal article" date="2011" name="Front. Microbiol.">
        <title>Genomic signatures of strain selection and enhancement in Bacillus atrophaeus var. globigii, a historical biowarfare simulant.</title>
        <authorList>
            <person name="Gibbons H.S."/>
            <person name="Broomall S.M."/>
            <person name="McNew L.A."/>
            <person name="Daligault H."/>
            <person name="Chapman C."/>
            <person name="Bruce D."/>
            <person name="Karavis M."/>
            <person name="Krepps M."/>
            <person name="McGregor P.A."/>
            <person name="Hong C."/>
            <person name="Park K.H."/>
            <person name="Akmal A."/>
            <person name="Feldman A."/>
            <person name="Lin J.S."/>
            <person name="Chang W.E."/>
            <person name="Higgs B.W."/>
            <person name="Demirev P."/>
            <person name="Lindquist J."/>
            <person name="Liem A."/>
            <person name="Fochler E."/>
            <person name="Read T.D."/>
            <person name="Tapia R."/>
            <person name="Johnson S."/>
            <person name="Bishop-Lilly K.A."/>
            <person name="Detter C."/>
            <person name="Han C."/>
            <person name="Sozhamannan S."/>
            <person name="Rosenzweig C.N."/>
            <person name="Skowronski E.W."/>
        </authorList>
    </citation>
    <scope>NUCLEOTIDE SEQUENCE [LARGE SCALE GENOMIC DNA]</scope>
    <source>
        <strain evidence="8 9">AK5</strain>
    </source>
</reference>
<keyword evidence="2" id="KW-1003">Cell membrane</keyword>
<comment type="subcellular location">
    <subcellularLocation>
        <location evidence="1">Cell membrane</location>
        <topology evidence="1">Multi-pass membrane protein</topology>
    </subcellularLocation>
</comment>
<evidence type="ECO:0000256" key="5">
    <source>
        <dbReference type="ARBA" id="ARBA00023136"/>
    </source>
</evidence>
<dbReference type="AlphaFoldDB" id="A0A432VZ70"/>
<feature type="transmembrane region" description="Helical" evidence="6">
    <location>
        <begin position="46"/>
        <end position="67"/>
    </location>
</feature>
<evidence type="ECO:0000313" key="9">
    <source>
        <dbReference type="Proteomes" id="UP000288212"/>
    </source>
</evidence>
<evidence type="ECO:0000256" key="4">
    <source>
        <dbReference type="ARBA" id="ARBA00022989"/>
    </source>
</evidence>
<organism evidence="8 9">
    <name type="scientific">Aliidiomarina haloalkalitolerans</name>
    <dbReference type="NCBI Taxonomy" id="859059"/>
    <lineage>
        <taxon>Bacteria</taxon>
        <taxon>Pseudomonadati</taxon>
        <taxon>Pseudomonadota</taxon>
        <taxon>Gammaproteobacteria</taxon>
        <taxon>Alteromonadales</taxon>
        <taxon>Idiomarinaceae</taxon>
        <taxon>Aliidiomarina</taxon>
    </lineage>
</organism>
<sequence>MLLVAVTMLATGCLSFVLMIVATALYQTLNARQLRQQRLHQVRCQLPAMMELLAMLLTAGLPLMAAMQQLLSQGSHNSLQKELRMVVAAVRTGEPWVNAMQRFRERNPVAEVSMFVTMLIQSSQHGGALSGLLGEQAASFRQTLAEEVEQQAQELPVRLLLPLIVFVFPATMLPFIGIIAAKVMWQT</sequence>
<feature type="domain" description="Type II secretion system protein GspF" evidence="7">
    <location>
        <begin position="51"/>
        <end position="173"/>
    </location>
</feature>
<dbReference type="Pfam" id="PF00482">
    <property type="entry name" value="T2SSF"/>
    <property type="match status" value="1"/>
</dbReference>
<evidence type="ECO:0000256" key="2">
    <source>
        <dbReference type="ARBA" id="ARBA00022475"/>
    </source>
</evidence>
<dbReference type="InterPro" id="IPR042094">
    <property type="entry name" value="T2SS_GspF_sf"/>
</dbReference>
<accession>A0A432VZ70</accession>
<comment type="caution">
    <text evidence="8">The sequence shown here is derived from an EMBL/GenBank/DDBJ whole genome shotgun (WGS) entry which is preliminary data.</text>
</comment>
<dbReference type="Proteomes" id="UP000288212">
    <property type="component" value="Unassembled WGS sequence"/>
</dbReference>
<evidence type="ECO:0000256" key="6">
    <source>
        <dbReference type="SAM" id="Phobius"/>
    </source>
</evidence>
<dbReference type="OrthoDB" id="6236866at2"/>
<feature type="transmembrane region" description="Helical" evidence="6">
    <location>
        <begin position="159"/>
        <end position="181"/>
    </location>
</feature>
<proteinExistence type="predicted"/>
<feature type="transmembrane region" description="Helical" evidence="6">
    <location>
        <begin position="6"/>
        <end position="26"/>
    </location>
</feature>
<dbReference type="Gene3D" id="1.20.81.30">
    <property type="entry name" value="Type II secretion system (T2SS), domain F"/>
    <property type="match status" value="1"/>
</dbReference>
<evidence type="ECO:0000256" key="1">
    <source>
        <dbReference type="ARBA" id="ARBA00004651"/>
    </source>
</evidence>
<keyword evidence="4 6" id="KW-1133">Transmembrane helix</keyword>
<keyword evidence="3 6" id="KW-0812">Transmembrane</keyword>
<evidence type="ECO:0000313" key="8">
    <source>
        <dbReference type="EMBL" id="RUO21957.1"/>
    </source>
</evidence>
<gene>
    <name evidence="8" type="ORF">CWE06_03700</name>
</gene>